<sequence length="26" mass="2956">MAVTLADLDRLPYCRILANQRNHSKG</sequence>
<reference evidence="1 2" key="1">
    <citation type="submission" date="2013-09" db="EMBL/GenBank/DDBJ databases">
        <title>Corchorus capsularis genome sequencing.</title>
        <authorList>
            <person name="Alam M."/>
            <person name="Haque M.S."/>
            <person name="Islam M.S."/>
            <person name="Emdad E.M."/>
            <person name="Islam M.M."/>
            <person name="Ahmed B."/>
            <person name="Halim A."/>
            <person name="Hossen Q.M.M."/>
            <person name="Hossain M.Z."/>
            <person name="Ahmed R."/>
            <person name="Khan M.M."/>
            <person name="Islam R."/>
            <person name="Rashid M.M."/>
            <person name="Khan S.A."/>
            <person name="Rahman M.S."/>
            <person name="Alam M."/>
        </authorList>
    </citation>
    <scope>NUCLEOTIDE SEQUENCE [LARGE SCALE GENOMIC DNA]</scope>
    <source>
        <strain evidence="2">cv. CVL-1</strain>
        <tissue evidence="1">Whole seedling</tissue>
    </source>
</reference>
<name>A0A1R3HZF5_COCAP</name>
<evidence type="ECO:0000313" key="2">
    <source>
        <dbReference type="Proteomes" id="UP000188268"/>
    </source>
</evidence>
<dbReference type="AlphaFoldDB" id="A0A1R3HZF5"/>
<gene>
    <name evidence="1" type="ORF">CCACVL1_16067</name>
</gene>
<accession>A0A1R3HZF5</accession>
<organism evidence="1 2">
    <name type="scientific">Corchorus capsularis</name>
    <name type="common">Jute</name>
    <dbReference type="NCBI Taxonomy" id="210143"/>
    <lineage>
        <taxon>Eukaryota</taxon>
        <taxon>Viridiplantae</taxon>
        <taxon>Streptophyta</taxon>
        <taxon>Embryophyta</taxon>
        <taxon>Tracheophyta</taxon>
        <taxon>Spermatophyta</taxon>
        <taxon>Magnoliopsida</taxon>
        <taxon>eudicotyledons</taxon>
        <taxon>Gunneridae</taxon>
        <taxon>Pentapetalae</taxon>
        <taxon>rosids</taxon>
        <taxon>malvids</taxon>
        <taxon>Malvales</taxon>
        <taxon>Malvaceae</taxon>
        <taxon>Grewioideae</taxon>
        <taxon>Apeibeae</taxon>
        <taxon>Corchorus</taxon>
    </lineage>
</organism>
<dbReference type="EMBL" id="AWWV01010986">
    <property type="protein sequence ID" value="OMO75728.1"/>
    <property type="molecule type" value="Genomic_DNA"/>
</dbReference>
<protein>
    <submittedName>
        <fullName evidence="1">Uncharacterized protein</fullName>
    </submittedName>
</protein>
<comment type="caution">
    <text evidence="1">The sequence shown here is derived from an EMBL/GenBank/DDBJ whole genome shotgun (WGS) entry which is preliminary data.</text>
</comment>
<keyword evidence="2" id="KW-1185">Reference proteome</keyword>
<dbReference type="Proteomes" id="UP000188268">
    <property type="component" value="Unassembled WGS sequence"/>
</dbReference>
<proteinExistence type="predicted"/>
<dbReference type="Gramene" id="OMO75728">
    <property type="protein sequence ID" value="OMO75728"/>
    <property type="gene ID" value="CCACVL1_16067"/>
</dbReference>
<evidence type="ECO:0000313" key="1">
    <source>
        <dbReference type="EMBL" id="OMO75728.1"/>
    </source>
</evidence>